<dbReference type="GO" id="GO:0003677">
    <property type="term" value="F:DNA binding"/>
    <property type="evidence" value="ECO:0007669"/>
    <property type="project" value="UniProtKB-KW"/>
</dbReference>
<dbReference type="Gene3D" id="3.40.190.290">
    <property type="match status" value="1"/>
</dbReference>
<dbReference type="InterPro" id="IPR050950">
    <property type="entry name" value="HTH-type_LysR_regulators"/>
</dbReference>
<comment type="caution">
    <text evidence="5">The sequence shown here is derived from an EMBL/GenBank/DDBJ whole genome shotgun (WGS) entry which is preliminary data.</text>
</comment>
<organism evidence="5 6">
    <name type="scientific">Aerococcus tenax</name>
    <dbReference type="NCBI Taxonomy" id="3078812"/>
    <lineage>
        <taxon>Bacteria</taxon>
        <taxon>Bacillati</taxon>
        <taxon>Bacillota</taxon>
        <taxon>Bacilli</taxon>
        <taxon>Lactobacillales</taxon>
        <taxon>Aerococcaceae</taxon>
        <taxon>Aerococcus</taxon>
    </lineage>
</organism>
<dbReference type="GO" id="GO:0005829">
    <property type="term" value="C:cytosol"/>
    <property type="evidence" value="ECO:0007669"/>
    <property type="project" value="TreeGrafter"/>
</dbReference>
<dbReference type="SUPFAM" id="SSF46785">
    <property type="entry name" value="Winged helix' DNA-binding domain"/>
    <property type="match status" value="1"/>
</dbReference>
<reference evidence="6" key="1">
    <citation type="submission" date="2019-09" db="EMBL/GenBank/DDBJ databases">
        <title>Draft genome sequence assemblies of isolates from the urinary tract.</title>
        <authorList>
            <person name="Mores C.R."/>
            <person name="Putonti C."/>
            <person name="Wolfe A.J."/>
        </authorList>
    </citation>
    <scope>NUCLEOTIDE SEQUENCE [LARGE SCALE GENOMIC DNA]</scope>
    <source>
        <strain evidence="6">UMB8614</strain>
    </source>
</reference>
<evidence type="ECO:0000256" key="2">
    <source>
        <dbReference type="ARBA" id="ARBA00023015"/>
    </source>
</evidence>
<name>A0A329N9X3_9LACT</name>
<dbReference type="Proteomes" id="UP000326476">
    <property type="component" value="Unassembled WGS sequence"/>
</dbReference>
<dbReference type="InterPro" id="IPR005119">
    <property type="entry name" value="LysR_subst-bd"/>
</dbReference>
<evidence type="ECO:0000256" key="4">
    <source>
        <dbReference type="ARBA" id="ARBA00023163"/>
    </source>
</evidence>
<dbReference type="Pfam" id="PF03466">
    <property type="entry name" value="LysR_substrate"/>
    <property type="match status" value="1"/>
</dbReference>
<evidence type="ECO:0000256" key="1">
    <source>
        <dbReference type="ARBA" id="ARBA00009437"/>
    </source>
</evidence>
<evidence type="ECO:0000313" key="6">
    <source>
        <dbReference type="Proteomes" id="UP000326476"/>
    </source>
</evidence>
<comment type="similarity">
    <text evidence="1">Belongs to the LysR transcriptional regulatory family.</text>
</comment>
<keyword evidence="6" id="KW-1185">Reference proteome</keyword>
<keyword evidence="2" id="KW-0805">Transcription regulation</keyword>
<proteinExistence type="inferred from homology"/>
<dbReference type="AlphaFoldDB" id="A0A329N9X3"/>
<evidence type="ECO:0000256" key="3">
    <source>
        <dbReference type="ARBA" id="ARBA00023125"/>
    </source>
</evidence>
<dbReference type="InterPro" id="IPR036390">
    <property type="entry name" value="WH_DNA-bd_sf"/>
</dbReference>
<dbReference type="Pfam" id="PF00126">
    <property type="entry name" value="HTH_1"/>
    <property type="match status" value="1"/>
</dbReference>
<accession>A0A329N9X3</accession>
<protein>
    <submittedName>
        <fullName evidence="5">LysR family transcriptional regulator</fullName>
    </submittedName>
</protein>
<dbReference type="Gene3D" id="1.10.10.10">
    <property type="entry name" value="Winged helix-like DNA-binding domain superfamily/Winged helix DNA-binding domain"/>
    <property type="match status" value="1"/>
</dbReference>
<dbReference type="SUPFAM" id="SSF53850">
    <property type="entry name" value="Periplasmic binding protein-like II"/>
    <property type="match status" value="1"/>
</dbReference>
<dbReference type="PANTHER" id="PTHR30419">
    <property type="entry name" value="HTH-TYPE TRANSCRIPTIONAL REGULATOR YBHD"/>
    <property type="match status" value="1"/>
</dbReference>
<dbReference type="InterPro" id="IPR036388">
    <property type="entry name" value="WH-like_DNA-bd_sf"/>
</dbReference>
<gene>
    <name evidence="5" type="ORF">F6I34_07605</name>
</gene>
<dbReference type="EMBL" id="VYVN01000021">
    <property type="protein sequence ID" value="KAA9238833.1"/>
    <property type="molecule type" value="Genomic_DNA"/>
</dbReference>
<dbReference type="PRINTS" id="PR00039">
    <property type="entry name" value="HTHLYSR"/>
</dbReference>
<dbReference type="PROSITE" id="PS50931">
    <property type="entry name" value="HTH_LYSR"/>
    <property type="match status" value="1"/>
</dbReference>
<keyword evidence="4" id="KW-0804">Transcription</keyword>
<dbReference type="InterPro" id="IPR000847">
    <property type="entry name" value="LysR_HTH_N"/>
</dbReference>
<dbReference type="GO" id="GO:0003700">
    <property type="term" value="F:DNA-binding transcription factor activity"/>
    <property type="evidence" value="ECO:0007669"/>
    <property type="project" value="InterPro"/>
</dbReference>
<evidence type="ECO:0000313" key="5">
    <source>
        <dbReference type="EMBL" id="KAA9238833.1"/>
    </source>
</evidence>
<keyword evidence="3" id="KW-0238">DNA-binding</keyword>
<sequence length="354" mass="40906">MKIEIIDESAINNYIVIAGKLCYTIHTVKHALTIWRFLKMSNITPLVLMETIVAEGNITAAAEKLYVSQPYLSKMLSRLEGEYGLEFFTRLPRSVQITYAGERYLDHLRRKHEIDLDMLSEFDMISKNKKGKIKLGINPALGSSILPLIIPPFLDKNPEIKFEFYEEDADTIDSLIENHMIDIAFEMAPMENNAFQHHYVYSDQMYLIVPKNNPLYQEKYGSEITHFPYDIEKLDNLPLVLLPHNFGLRRLVDLFYNRKRLKQNVILETSTVYSAVGLTRKGVGATFVPVTGMSWPTFNDCNVFVFDSDIFKCDYVFSHRQDRSLAPTIVEFIRSSTDILRELSPKFTFSTNKD</sequence>
<dbReference type="CDD" id="cd05466">
    <property type="entry name" value="PBP2_LTTR_substrate"/>
    <property type="match status" value="1"/>
</dbReference>